<dbReference type="InterPro" id="IPR016142">
    <property type="entry name" value="Citrate_synth-like_lrg_a-sub"/>
</dbReference>
<gene>
    <name evidence="6" type="ORF">ACFOX0_03455</name>
</gene>
<organism evidence="6 7">
    <name type="scientific">Micromonospora zhanjiangensis</name>
    <dbReference type="NCBI Taxonomy" id="1522057"/>
    <lineage>
        <taxon>Bacteria</taxon>
        <taxon>Bacillati</taxon>
        <taxon>Actinomycetota</taxon>
        <taxon>Actinomycetes</taxon>
        <taxon>Micromonosporales</taxon>
        <taxon>Micromonosporaceae</taxon>
        <taxon>Micromonospora</taxon>
    </lineage>
</organism>
<dbReference type="Gene3D" id="1.10.230.10">
    <property type="entry name" value="Cytochrome P450-Terp, domain 2"/>
    <property type="match status" value="1"/>
</dbReference>
<comment type="caution">
    <text evidence="6">The sequence shown here is derived from an EMBL/GenBank/DDBJ whole genome shotgun (WGS) entry which is preliminary data.</text>
</comment>
<keyword evidence="4" id="KW-0808">Transferase</keyword>
<evidence type="ECO:0000256" key="2">
    <source>
        <dbReference type="ARBA" id="ARBA00010566"/>
    </source>
</evidence>
<comment type="similarity">
    <text evidence="2">Belongs to the citrate synthase family.</text>
</comment>
<feature type="region of interest" description="Disordered" evidence="5">
    <location>
        <begin position="124"/>
        <end position="150"/>
    </location>
</feature>
<accession>A0ABV8KG67</accession>
<dbReference type="PANTHER" id="PTHR11739:SF4">
    <property type="entry name" value="CITRATE SYNTHASE, PEROXISOMAL"/>
    <property type="match status" value="1"/>
</dbReference>
<evidence type="ECO:0000313" key="7">
    <source>
        <dbReference type="Proteomes" id="UP001595868"/>
    </source>
</evidence>
<dbReference type="InterPro" id="IPR016143">
    <property type="entry name" value="Citrate_synth-like_sm_a-sub"/>
</dbReference>
<reference evidence="7" key="1">
    <citation type="journal article" date="2019" name="Int. J. Syst. Evol. Microbiol.">
        <title>The Global Catalogue of Microorganisms (GCM) 10K type strain sequencing project: providing services to taxonomists for standard genome sequencing and annotation.</title>
        <authorList>
            <consortium name="The Broad Institute Genomics Platform"/>
            <consortium name="The Broad Institute Genome Sequencing Center for Infectious Disease"/>
            <person name="Wu L."/>
            <person name="Ma J."/>
        </authorList>
    </citation>
    <scope>NUCLEOTIDE SEQUENCE [LARGE SCALE GENOMIC DNA]</scope>
    <source>
        <strain evidence="7">2902at01</strain>
    </source>
</reference>
<dbReference type="Gene3D" id="1.10.580.10">
    <property type="entry name" value="Citrate Synthase, domain 1"/>
    <property type="match status" value="1"/>
</dbReference>
<name>A0ABV8KG67_9ACTN</name>
<dbReference type="PRINTS" id="PR00143">
    <property type="entry name" value="CITRTSNTHASE"/>
</dbReference>
<dbReference type="InterPro" id="IPR002020">
    <property type="entry name" value="Citrate_synthase"/>
</dbReference>
<evidence type="ECO:0000313" key="6">
    <source>
        <dbReference type="EMBL" id="MFC4104998.1"/>
    </source>
</evidence>
<dbReference type="RefSeq" id="WP_377541992.1">
    <property type="nucleotide sequence ID" value="NZ_JBHSBN010000002.1"/>
</dbReference>
<protein>
    <recommendedName>
        <fullName evidence="3">citrate synthase (unknown stereospecificity)</fullName>
        <ecNumber evidence="3">2.3.3.16</ecNumber>
    </recommendedName>
</protein>
<dbReference type="EC" id="2.3.3.16" evidence="3"/>
<dbReference type="Pfam" id="PF00285">
    <property type="entry name" value="Citrate_synt"/>
    <property type="match status" value="1"/>
</dbReference>
<dbReference type="PANTHER" id="PTHR11739">
    <property type="entry name" value="CITRATE SYNTHASE"/>
    <property type="match status" value="1"/>
</dbReference>
<keyword evidence="7" id="KW-1185">Reference proteome</keyword>
<dbReference type="Proteomes" id="UP001595868">
    <property type="component" value="Unassembled WGS sequence"/>
</dbReference>
<proteinExistence type="inferred from homology"/>
<evidence type="ECO:0000256" key="3">
    <source>
        <dbReference type="ARBA" id="ARBA00012972"/>
    </source>
</evidence>
<dbReference type="InterPro" id="IPR036969">
    <property type="entry name" value="Citrate_synthase_sf"/>
</dbReference>
<dbReference type="SUPFAM" id="SSF48256">
    <property type="entry name" value="Citrate synthase"/>
    <property type="match status" value="1"/>
</dbReference>
<dbReference type="EMBL" id="JBHSBN010000002">
    <property type="protein sequence ID" value="MFC4104998.1"/>
    <property type="molecule type" value="Genomic_DNA"/>
</dbReference>
<evidence type="ECO:0000256" key="1">
    <source>
        <dbReference type="ARBA" id="ARBA00005163"/>
    </source>
</evidence>
<evidence type="ECO:0000256" key="5">
    <source>
        <dbReference type="SAM" id="MobiDB-lite"/>
    </source>
</evidence>
<comment type="pathway">
    <text evidence="1">Carbohydrate metabolism; tricarboxylic acid cycle.</text>
</comment>
<evidence type="ECO:0000256" key="4">
    <source>
        <dbReference type="ARBA" id="ARBA00022679"/>
    </source>
</evidence>
<sequence>MIRTAVTLIRDGLHYRGRDATELARSASFETVAHWLWVGQWRPDLRFTAPPEAVEQARTALAALPDATRVTDRLRVIAGVVASTDPMRFNTEPDAVAATGGALLAALVDALPPVEPATARSWTAGHGRTRTGVRRAAGAPPDTDTPSLVGGLATRLWPRLTAESPTPPAVAVLNAALVLLADHDLAASTVAARVAASTRAHPYAVVAAGLSAFEGPLHGAAASHAYRLLGAAIVSGDPVGVYSEALRTDGRVDGFAQPAHPLYPDGDVRARTLLAMLDAVPAAAEVRAAIDGLLDAATRRSPRQPTVEFALAALVHSCGMTPDAGEGIFAVARTAGWLAHAMEEYREPGLRFRFHGTYTGDRPSPGS</sequence>